<name>A0ABV9C188_9GAMM</name>
<evidence type="ECO:0000313" key="2">
    <source>
        <dbReference type="EMBL" id="MFC4526758.1"/>
    </source>
</evidence>
<reference evidence="3" key="1">
    <citation type="journal article" date="2019" name="Int. J. Syst. Evol. Microbiol.">
        <title>The Global Catalogue of Microorganisms (GCM) 10K type strain sequencing project: providing services to taxonomists for standard genome sequencing and annotation.</title>
        <authorList>
            <consortium name="The Broad Institute Genomics Platform"/>
            <consortium name="The Broad Institute Genome Sequencing Center for Infectious Disease"/>
            <person name="Wu L."/>
            <person name="Ma J."/>
        </authorList>
    </citation>
    <scope>NUCLEOTIDE SEQUENCE [LARGE SCALE GENOMIC DNA]</scope>
    <source>
        <strain evidence="3">CCM 4481</strain>
    </source>
</reference>
<keyword evidence="3" id="KW-1185">Reference proteome</keyword>
<accession>A0ABV9C188</accession>
<dbReference type="PRINTS" id="PR00412">
    <property type="entry name" value="EPOXHYDRLASE"/>
</dbReference>
<protein>
    <submittedName>
        <fullName evidence="2">Alpha/beta fold hydrolase</fullName>
    </submittedName>
</protein>
<dbReference type="PANTHER" id="PTHR43798:SF5">
    <property type="entry name" value="MONOACYLGLYCEROL LIPASE ABHD6"/>
    <property type="match status" value="1"/>
</dbReference>
<dbReference type="PANTHER" id="PTHR43798">
    <property type="entry name" value="MONOACYLGLYCEROL LIPASE"/>
    <property type="match status" value="1"/>
</dbReference>
<dbReference type="InterPro" id="IPR000639">
    <property type="entry name" value="Epox_hydrolase-like"/>
</dbReference>
<dbReference type="InterPro" id="IPR050266">
    <property type="entry name" value="AB_hydrolase_sf"/>
</dbReference>
<proteinExistence type="predicted"/>
<dbReference type="Gene3D" id="3.40.50.1820">
    <property type="entry name" value="alpha/beta hydrolase"/>
    <property type="match status" value="1"/>
</dbReference>
<dbReference type="InterPro" id="IPR000073">
    <property type="entry name" value="AB_hydrolase_1"/>
</dbReference>
<dbReference type="PRINTS" id="PR00111">
    <property type="entry name" value="ABHYDROLASE"/>
</dbReference>
<sequence length="290" mass="31991">MSATTYTPTAIDTPTQFVESKGRKLAYRVLGSGEPLILCVRFRGVLDVWDPAFLDALSRSFRVITFDYSGLGRSTGEANYDPRALAQDAVDLADALGIQRFFLAGWSLGGHAAQVVAITHPDRVRKLVLIGTCPPGKLSHGPEQVFFERALKFDNDLDDETVLFFEPASERSRMAAKASNARIAKRIASDRSPVVPEETYLRLLQAGEAPSDELFVDRGGYRDALAITPTPILVISGDHEIVFPVRNWFEMIPSWRSFHLLVVPQAGHGPHHQEPQFCVDAIVSFIANVS</sequence>
<dbReference type="GO" id="GO:0016787">
    <property type="term" value="F:hydrolase activity"/>
    <property type="evidence" value="ECO:0007669"/>
    <property type="project" value="UniProtKB-KW"/>
</dbReference>
<feature type="domain" description="AB hydrolase-1" evidence="1">
    <location>
        <begin position="36"/>
        <end position="275"/>
    </location>
</feature>
<evidence type="ECO:0000259" key="1">
    <source>
        <dbReference type="Pfam" id="PF00561"/>
    </source>
</evidence>
<dbReference type="RefSeq" id="WP_266152507.1">
    <property type="nucleotide sequence ID" value="NZ_CP064028.1"/>
</dbReference>
<dbReference type="Proteomes" id="UP001595961">
    <property type="component" value="Unassembled WGS sequence"/>
</dbReference>
<dbReference type="SUPFAM" id="SSF53474">
    <property type="entry name" value="alpha/beta-Hydrolases"/>
    <property type="match status" value="1"/>
</dbReference>
<keyword evidence="2" id="KW-0378">Hydrolase</keyword>
<gene>
    <name evidence="2" type="ORF">ACFO5W_08940</name>
</gene>
<comment type="caution">
    <text evidence="2">The sequence shown here is derived from an EMBL/GenBank/DDBJ whole genome shotgun (WGS) entry which is preliminary data.</text>
</comment>
<dbReference type="Pfam" id="PF00561">
    <property type="entry name" value="Abhydrolase_1"/>
    <property type="match status" value="1"/>
</dbReference>
<organism evidence="2 3">
    <name type="scientific">Dyella halodurans</name>
    <dbReference type="NCBI Taxonomy" id="1920171"/>
    <lineage>
        <taxon>Bacteria</taxon>
        <taxon>Pseudomonadati</taxon>
        <taxon>Pseudomonadota</taxon>
        <taxon>Gammaproteobacteria</taxon>
        <taxon>Lysobacterales</taxon>
        <taxon>Rhodanobacteraceae</taxon>
        <taxon>Dyella</taxon>
    </lineage>
</organism>
<dbReference type="InterPro" id="IPR029058">
    <property type="entry name" value="AB_hydrolase_fold"/>
</dbReference>
<evidence type="ECO:0000313" key="3">
    <source>
        <dbReference type="Proteomes" id="UP001595961"/>
    </source>
</evidence>
<dbReference type="EMBL" id="JBHSGA010000016">
    <property type="protein sequence ID" value="MFC4526758.1"/>
    <property type="molecule type" value="Genomic_DNA"/>
</dbReference>